<evidence type="ECO:0000256" key="9">
    <source>
        <dbReference type="ARBA" id="ARBA00023134"/>
    </source>
</evidence>
<evidence type="ECO:0000256" key="7">
    <source>
        <dbReference type="ARBA" id="ARBA00022838"/>
    </source>
</evidence>
<dbReference type="GO" id="GO:0032154">
    <property type="term" value="C:cleavage furrow"/>
    <property type="evidence" value="ECO:0007669"/>
    <property type="project" value="UniProtKB-SubCell"/>
</dbReference>
<reference evidence="16" key="1">
    <citation type="submission" date="2022-07" db="EMBL/GenBank/DDBJ databases">
        <title>Chromosome-level genome of Muraenolepis orangiensis.</title>
        <authorList>
            <person name="Kim J."/>
        </authorList>
    </citation>
    <scope>NUCLEOTIDE SEQUENCE</scope>
    <source>
        <strain evidence="16">KU_S4_2022</strain>
        <tissue evidence="16">Muscle</tissue>
    </source>
</reference>
<dbReference type="Proteomes" id="UP001148018">
    <property type="component" value="Unassembled WGS sequence"/>
</dbReference>
<evidence type="ECO:0000256" key="3">
    <source>
        <dbReference type="ARBA" id="ARBA00004629"/>
    </source>
</evidence>
<dbReference type="PANTHER" id="PTHR39319:SF1">
    <property type="entry name" value="SI:DKEY-256H2.1"/>
    <property type="match status" value="1"/>
</dbReference>
<feature type="non-terminal residue" evidence="16">
    <location>
        <position position="951"/>
    </location>
</feature>
<protein>
    <recommendedName>
        <fullName evidence="4">Septin-7</fullName>
    </recommendedName>
</protein>
<dbReference type="PROSITE" id="PS51719">
    <property type="entry name" value="G_SEPTIN"/>
    <property type="match status" value="1"/>
</dbReference>
<evidence type="ECO:0000256" key="1">
    <source>
        <dbReference type="ARBA" id="ARBA00004214"/>
    </source>
</evidence>
<dbReference type="InterPro" id="IPR046450">
    <property type="entry name" value="PA_dom_sf"/>
</dbReference>
<dbReference type="GO" id="GO:0005856">
    <property type="term" value="C:cytoskeleton"/>
    <property type="evidence" value="ECO:0007669"/>
    <property type="project" value="UniProtKB-ARBA"/>
</dbReference>
<keyword evidence="11" id="KW-0131">Cell cycle</keyword>
<evidence type="ECO:0000256" key="2">
    <source>
        <dbReference type="ARBA" id="ARBA00004626"/>
    </source>
</evidence>
<evidence type="ECO:0000256" key="14">
    <source>
        <dbReference type="SAM" id="Coils"/>
    </source>
</evidence>
<dbReference type="SUPFAM" id="SSF52025">
    <property type="entry name" value="PA domain"/>
    <property type="match status" value="1"/>
</dbReference>
<proteinExistence type="inferred from homology"/>
<evidence type="ECO:0000256" key="6">
    <source>
        <dbReference type="ARBA" id="ARBA00022741"/>
    </source>
</evidence>
<keyword evidence="7" id="KW-0995">Kinetochore</keyword>
<dbReference type="SUPFAM" id="SSF52540">
    <property type="entry name" value="P-loop containing nucleoside triphosphate hydrolases"/>
    <property type="match status" value="1"/>
</dbReference>
<dbReference type="Pfam" id="PF09113">
    <property type="entry name" value="N-glycanase_C"/>
    <property type="match status" value="1"/>
</dbReference>
<keyword evidence="17" id="KW-1185">Reference proteome</keyword>
<dbReference type="GO" id="GO:0051301">
    <property type="term" value="P:cell division"/>
    <property type="evidence" value="ECO:0007669"/>
    <property type="project" value="UniProtKB-KW"/>
</dbReference>
<dbReference type="InterPro" id="IPR015196">
    <property type="entry name" value="PngaseF_N"/>
</dbReference>
<dbReference type="Pfam" id="PF02225">
    <property type="entry name" value="PA"/>
    <property type="match status" value="1"/>
</dbReference>
<evidence type="ECO:0000256" key="8">
    <source>
        <dbReference type="ARBA" id="ARBA00023054"/>
    </source>
</evidence>
<dbReference type="OrthoDB" id="406745at2759"/>
<dbReference type="FunFam" id="3.40.50.300:FF:000162">
    <property type="entry name" value="septin-7 isoform X1"/>
    <property type="match status" value="1"/>
</dbReference>
<dbReference type="Pfam" id="PF00735">
    <property type="entry name" value="Septin"/>
    <property type="match status" value="1"/>
</dbReference>
<keyword evidence="8 14" id="KW-0175">Coiled coil</keyword>
<dbReference type="GO" id="GO:0005525">
    <property type="term" value="F:GTP binding"/>
    <property type="evidence" value="ECO:0007669"/>
    <property type="project" value="UniProtKB-KW"/>
</dbReference>
<dbReference type="SMART" id="SM01290">
    <property type="entry name" value="N-glycanase_N"/>
    <property type="match status" value="1"/>
</dbReference>
<comment type="caution">
    <text evidence="16">The sequence shown here is derived from an EMBL/GenBank/DDBJ whole genome shotgun (WGS) entry which is preliminary data.</text>
</comment>
<comment type="subcellular location">
    <subcellularLocation>
        <location evidence="3">Chromosome</location>
        <location evidence="3">Centromere</location>
        <location evidence="3">Kinetochore</location>
    </subcellularLocation>
    <subcellularLocation>
        <location evidence="2">Cleavage furrow</location>
    </subcellularLocation>
    <subcellularLocation>
        <location evidence="1">Midbody</location>
    </subcellularLocation>
</comment>
<dbReference type="InterPro" id="IPR015197">
    <property type="entry name" value="PngaseF_C"/>
</dbReference>
<evidence type="ECO:0000256" key="12">
    <source>
        <dbReference type="ARBA" id="ARBA00023328"/>
    </source>
</evidence>
<sequence>ESGLGKSTLINSLFLTDLYSSEYPGPSHRIKKTVQVEQSKVLVKEGGVQLLLTIVDTPGFGDAVDNSNCWQPVIDHIDSKFEDYLNSESRVNRRQMPDSRIHSCLYFIAPSGHGLKPLDIEFMKRLHEKVNVIPLIAKADTLTPEECQQFKKQIMKEILEHKIKIYEFPESDEEEENRLVKKIKDKLPLAVVGSNTIIEVNGKRARGRQYPWGVAEVENSDHCDFTILRDMLIRTHMQDLKDVTNNVHYENYRSRKLAAVTYNGIDNNRAKGQLSTKLDTVEGISPLAQMEEERREHMKRNLEAQHKELEEKRRLFEDERANWETQQRLEQQKLDATRSVGLEERHEVPTLDGEFSYSPGALPGGALIIHAFTHKSGFLECMWNNESSLDDLVRALPESTRVLFLSSDDSAAADALWMREQVYRAATKHGSNEVLSRLHFSPVPVFALGNWIPGVLNSWGCVRPKCGLAHAVFSSEGWKMPVIVKRLDARYDWLDRWDQRSYQLVDAGDGCQPSLEVAGCVAWVSDGNCSFFTKVQSMAQSNASGVLVFTGDSTPLQNMTCQGDECSTKLPGIPATMVHREASVAEALRLGQAVNVSFQGTPYPSIFIAVNQQGELSEMGGFLYPSFSFVNWHAQWFEFSEGLRTKLLAPAQVVSVFDKVVMRGHRGAVATVKISAEMLDSQTLELDMALSCPGRRDMSCAAWDHTVRLHICCQRLSPYCDLELGRWITPFRRGIGRWLTDVSPLMPLLTVGNCTLTAKSPWWVKPWVVSLNLRFSTNQTVTGESREQLSSFQVMPLYGGRKFDKNYNMGRQPIQIPIPASTKKVLLYAVITGHGSDDHSCGEFCVTSHNFPVNGINNSLTFHAAGSPLGCAVRAKEGVVPNEYGTWLAGRAGWCCGLQVDPWTTDVTGQLDLSGQMSNTVLYYGLFEGRDPNPTKDPGYIIMSSFLVFYK</sequence>
<accession>A0A9Q0E3M0</accession>
<dbReference type="CDD" id="cd00538">
    <property type="entry name" value="PA"/>
    <property type="match status" value="1"/>
</dbReference>
<dbReference type="PANTHER" id="PTHR39319">
    <property type="entry name" value="SI:DKEY-256H2.1"/>
    <property type="match status" value="1"/>
</dbReference>
<dbReference type="SUPFAM" id="SSF49742">
    <property type="entry name" value="PHM/PNGase F"/>
    <property type="match status" value="1"/>
</dbReference>
<comment type="similarity">
    <text evidence="13">Belongs to the TRAFAC class TrmE-Era-EngA-EngB-Septin-like GTPase superfamily. Septin GTPase family.</text>
</comment>
<organism evidence="16 17">
    <name type="scientific">Muraenolepis orangiensis</name>
    <name type="common">Patagonian moray cod</name>
    <dbReference type="NCBI Taxonomy" id="630683"/>
    <lineage>
        <taxon>Eukaryota</taxon>
        <taxon>Metazoa</taxon>
        <taxon>Chordata</taxon>
        <taxon>Craniata</taxon>
        <taxon>Vertebrata</taxon>
        <taxon>Euteleostomi</taxon>
        <taxon>Actinopterygii</taxon>
        <taxon>Neopterygii</taxon>
        <taxon>Teleostei</taxon>
        <taxon>Neoteleostei</taxon>
        <taxon>Acanthomorphata</taxon>
        <taxon>Zeiogadaria</taxon>
        <taxon>Gadariae</taxon>
        <taxon>Gadiformes</taxon>
        <taxon>Muraenolepidoidei</taxon>
        <taxon>Muraenolepididae</taxon>
        <taxon>Muraenolepis</taxon>
    </lineage>
</organism>
<evidence type="ECO:0000313" key="17">
    <source>
        <dbReference type="Proteomes" id="UP001148018"/>
    </source>
</evidence>
<dbReference type="InterPro" id="IPR053251">
    <property type="entry name" value="N-glycanase"/>
</dbReference>
<dbReference type="AlphaFoldDB" id="A0A9Q0E3M0"/>
<keyword evidence="5" id="KW-0132">Cell division</keyword>
<keyword evidence="10" id="KW-1015">Disulfide bond</keyword>
<dbReference type="InterPro" id="IPR003137">
    <property type="entry name" value="PA_domain"/>
</dbReference>
<keyword evidence="9 13" id="KW-0342">GTP-binding</keyword>
<dbReference type="InterPro" id="IPR008977">
    <property type="entry name" value="PHM/PNGase_F_dom_sf"/>
</dbReference>
<dbReference type="Gene3D" id="3.50.30.30">
    <property type="match status" value="1"/>
</dbReference>
<dbReference type="CDD" id="cd01850">
    <property type="entry name" value="CDC_Septin"/>
    <property type="match status" value="1"/>
</dbReference>
<evidence type="ECO:0000313" key="16">
    <source>
        <dbReference type="EMBL" id="KAJ3597437.1"/>
    </source>
</evidence>
<name>A0A9Q0E3M0_9TELE</name>
<dbReference type="GO" id="GO:0030496">
    <property type="term" value="C:midbody"/>
    <property type="evidence" value="ECO:0007669"/>
    <property type="project" value="UniProtKB-SubCell"/>
</dbReference>
<dbReference type="InterPro" id="IPR016491">
    <property type="entry name" value="Septin"/>
</dbReference>
<dbReference type="Gene3D" id="2.60.120.230">
    <property type="match status" value="2"/>
</dbReference>
<feature type="coiled-coil region" evidence="14">
    <location>
        <begin position="287"/>
        <end position="326"/>
    </location>
</feature>
<dbReference type="Gene3D" id="3.40.50.300">
    <property type="entry name" value="P-loop containing nucleotide triphosphate hydrolases"/>
    <property type="match status" value="1"/>
</dbReference>
<dbReference type="EMBL" id="JANIIK010000109">
    <property type="protein sequence ID" value="KAJ3597437.1"/>
    <property type="molecule type" value="Genomic_DNA"/>
</dbReference>
<dbReference type="InterPro" id="IPR030379">
    <property type="entry name" value="G_SEPTIN_dom"/>
</dbReference>
<evidence type="ECO:0000259" key="15">
    <source>
        <dbReference type="PROSITE" id="PS51719"/>
    </source>
</evidence>
<evidence type="ECO:0000256" key="11">
    <source>
        <dbReference type="ARBA" id="ARBA00023306"/>
    </source>
</evidence>
<evidence type="ECO:0000256" key="13">
    <source>
        <dbReference type="RuleBase" id="RU004560"/>
    </source>
</evidence>
<keyword evidence="12" id="KW-0137">Centromere</keyword>
<evidence type="ECO:0000256" key="10">
    <source>
        <dbReference type="ARBA" id="ARBA00023157"/>
    </source>
</evidence>
<dbReference type="GO" id="GO:0016715">
    <property type="term" value="F:oxidoreductase activity, acting on paired donors, with incorporation or reduction of molecular oxygen, reduced ascorbate as one donor, and incorporation of one atom of oxygen"/>
    <property type="evidence" value="ECO:0007669"/>
    <property type="project" value="InterPro"/>
</dbReference>
<dbReference type="InterPro" id="IPR027417">
    <property type="entry name" value="P-loop_NTPase"/>
</dbReference>
<evidence type="ECO:0000256" key="5">
    <source>
        <dbReference type="ARBA" id="ARBA00022618"/>
    </source>
</evidence>
<keyword evidence="6 13" id="KW-0547">Nucleotide-binding</keyword>
<feature type="domain" description="Septin-type G" evidence="15">
    <location>
        <begin position="1"/>
        <end position="259"/>
    </location>
</feature>
<dbReference type="Pfam" id="PF09112">
    <property type="entry name" value="N-glycanase_N"/>
    <property type="match status" value="2"/>
</dbReference>
<dbReference type="InterPro" id="IPR014784">
    <property type="entry name" value="Cu2_ascorb_mOase-like_C"/>
</dbReference>
<gene>
    <name evidence="16" type="ORF">NHX12_000962</name>
</gene>
<dbReference type="GO" id="GO:0000776">
    <property type="term" value="C:kinetochore"/>
    <property type="evidence" value="ECO:0007669"/>
    <property type="project" value="UniProtKB-KW"/>
</dbReference>
<evidence type="ECO:0000256" key="4">
    <source>
        <dbReference type="ARBA" id="ARBA00018906"/>
    </source>
</evidence>